<proteinExistence type="predicted"/>
<comment type="caution">
    <text evidence="2">The sequence shown here is derived from an EMBL/GenBank/DDBJ whole genome shotgun (WGS) entry which is preliminary data.</text>
</comment>
<name>A0ABN9X279_9DINO</name>
<keyword evidence="3" id="KW-1185">Reference proteome</keyword>
<feature type="non-terminal residue" evidence="2">
    <location>
        <position position="1"/>
    </location>
</feature>
<feature type="region of interest" description="Disordered" evidence="1">
    <location>
        <begin position="1"/>
        <end position="76"/>
    </location>
</feature>
<reference evidence="2" key="1">
    <citation type="submission" date="2023-10" db="EMBL/GenBank/DDBJ databases">
        <authorList>
            <person name="Chen Y."/>
            <person name="Shah S."/>
            <person name="Dougan E. K."/>
            <person name="Thang M."/>
            <person name="Chan C."/>
        </authorList>
    </citation>
    <scope>NUCLEOTIDE SEQUENCE [LARGE SCALE GENOMIC DNA]</scope>
</reference>
<feature type="compositionally biased region" description="Low complexity" evidence="1">
    <location>
        <begin position="1"/>
        <end position="25"/>
    </location>
</feature>
<evidence type="ECO:0000313" key="3">
    <source>
        <dbReference type="Proteomes" id="UP001189429"/>
    </source>
</evidence>
<feature type="compositionally biased region" description="Polar residues" evidence="1">
    <location>
        <begin position="59"/>
        <end position="76"/>
    </location>
</feature>
<dbReference type="Proteomes" id="UP001189429">
    <property type="component" value="Unassembled WGS sequence"/>
</dbReference>
<accession>A0ABN9X279</accession>
<evidence type="ECO:0000313" key="2">
    <source>
        <dbReference type="EMBL" id="CAK0891735.1"/>
    </source>
</evidence>
<evidence type="ECO:0000256" key="1">
    <source>
        <dbReference type="SAM" id="MobiDB-lite"/>
    </source>
</evidence>
<feature type="region of interest" description="Disordered" evidence="1">
    <location>
        <begin position="91"/>
        <end position="111"/>
    </location>
</feature>
<gene>
    <name evidence="2" type="ORF">PCOR1329_LOCUS71587</name>
</gene>
<dbReference type="EMBL" id="CAUYUJ010019510">
    <property type="protein sequence ID" value="CAK0891735.1"/>
    <property type="molecule type" value="Genomic_DNA"/>
</dbReference>
<sequence>TGATPSTSAAPCAAPCAPSCCGRSAGPRPRQRTPRARGSTCPRRSPRPDVPTPKGPRTRTASPTSLAWPWTTTSATDPRCRWSWRLPKGRVQTPVSVPSGLSAASSPVPRPWRMRTTMTSSTNILAPAMSGPVSRVRLALWRLLRQHGYAF</sequence>
<feature type="non-terminal residue" evidence="2">
    <location>
        <position position="151"/>
    </location>
</feature>
<protein>
    <submittedName>
        <fullName evidence="2">Uncharacterized protein</fullName>
    </submittedName>
</protein>
<organism evidence="2 3">
    <name type="scientific">Prorocentrum cordatum</name>
    <dbReference type="NCBI Taxonomy" id="2364126"/>
    <lineage>
        <taxon>Eukaryota</taxon>
        <taxon>Sar</taxon>
        <taxon>Alveolata</taxon>
        <taxon>Dinophyceae</taxon>
        <taxon>Prorocentrales</taxon>
        <taxon>Prorocentraceae</taxon>
        <taxon>Prorocentrum</taxon>
    </lineage>
</organism>